<keyword evidence="2" id="KW-1185">Reference proteome</keyword>
<dbReference type="EMBL" id="JBDJAW010000025">
    <property type="protein sequence ID" value="MEN3538645.1"/>
    <property type="molecule type" value="Genomic_DNA"/>
</dbReference>
<dbReference type="RefSeq" id="WP_346228576.1">
    <property type="nucleotide sequence ID" value="NZ_JBDJAW010000025.1"/>
</dbReference>
<evidence type="ECO:0000313" key="2">
    <source>
        <dbReference type="Proteomes" id="UP001447516"/>
    </source>
</evidence>
<sequence length="113" mass="11901">MSTVTITPDAIEVRLTAVEKAAALRTDLRVPRSAVRSAEIVDDALGAARGVRTGLGVPGHRKLGTWHSRAGREFVDVRNGQPAVRIHLDGHGYASLLLGVDDPRAMVAALTGA</sequence>
<comment type="caution">
    <text evidence="1">The sequence shown here is derived from an EMBL/GenBank/DDBJ whole genome shotgun (WGS) entry which is preliminary data.</text>
</comment>
<accession>A0ABV0ATN3</accession>
<evidence type="ECO:0008006" key="3">
    <source>
        <dbReference type="Google" id="ProtNLM"/>
    </source>
</evidence>
<protein>
    <recommendedName>
        <fullName evidence="3">HK97 gp10 family phage protein</fullName>
    </recommendedName>
</protein>
<gene>
    <name evidence="1" type="ORF">AAH991_26275</name>
</gene>
<organism evidence="1 2">
    <name type="scientific">Microbispora maris</name>
    <dbReference type="NCBI Taxonomy" id="3144104"/>
    <lineage>
        <taxon>Bacteria</taxon>
        <taxon>Bacillati</taxon>
        <taxon>Actinomycetota</taxon>
        <taxon>Actinomycetes</taxon>
        <taxon>Streptosporangiales</taxon>
        <taxon>Streptosporangiaceae</taxon>
        <taxon>Microbispora</taxon>
    </lineage>
</organism>
<dbReference type="Proteomes" id="UP001447516">
    <property type="component" value="Unassembled WGS sequence"/>
</dbReference>
<evidence type="ECO:0000313" key="1">
    <source>
        <dbReference type="EMBL" id="MEN3538645.1"/>
    </source>
</evidence>
<proteinExistence type="predicted"/>
<reference evidence="1 2" key="1">
    <citation type="submission" date="2024-05" db="EMBL/GenBank/DDBJ databases">
        <title>Microbispora sp.ZYX-F-249.</title>
        <authorList>
            <person name="Xie H."/>
        </authorList>
    </citation>
    <scope>NUCLEOTIDE SEQUENCE [LARGE SCALE GENOMIC DNA]</scope>
    <source>
        <strain evidence="1 2">ZYX-F-249</strain>
    </source>
</reference>
<name>A0ABV0ATN3_9ACTN</name>